<name>A0A803P5H0_CANSA</name>
<dbReference type="AlphaFoldDB" id="A0A803P5H0"/>
<dbReference type="GO" id="GO:0003676">
    <property type="term" value="F:nucleic acid binding"/>
    <property type="evidence" value="ECO:0007669"/>
    <property type="project" value="InterPro"/>
</dbReference>
<dbReference type="GO" id="GO:0004523">
    <property type="term" value="F:RNA-DNA hybrid ribonuclease activity"/>
    <property type="evidence" value="ECO:0007669"/>
    <property type="project" value="InterPro"/>
</dbReference>
<keyword evidence="3" id="KW-1185">Reference proteome</keyword>
<protein>
    <recommendedName>
        <fullName evidence="1">RNase H type-1 domain-containing protein</fullName>
    </recommendedName>
</protein>
<dbReference type="InterPro" id="IPR002156">
    <property type="entry name" value="RNaseH_domain"/>
</dbReference>
<reference evidence="2" key="2">
    <citation type="submission" date="2021-03" db="UniProtKB">
        <authorList>
            <consortium name="EnsemblPlants"/>
        </authorList>
    </citation>
    <scope>IDENTIFICATION</scope>
</reference>
<dbReference type="Gramene" id="evm.model.03.1490">
    <property type="protein sequence ID" value="cds.evm.model.03.1490"/>
    <property type="gene ID" value="evm.TU.03.1490"/>
</dbReference>
<evidence type="ECO:0000313" key="3">
    <source>
        <dbReference type="Proteomes" id="UP000596661"/>
    </source>
</evidence>
<dbReference type="SUPFAM" id="SSF53098">
    <property type="entry name" value="Ribonuclease H-like"/>
    <property type="match status" value="1"/>
</dbReference>
<dbReference type="Gene3D" id="3.30.420.10">
    <property type="entry name" value="Ribonuclease H-like superfamily/Ribonuclease H"/>
    <property type="match status" value="1"/>
</dbReference>
<evidence type="ECO:0000259" key="1">
    <source>
        <dbReference type="Pfam" id="PF13456"/>
    </source>
</evidence>
<dbReference type="InterPro" id="IPR036397">
    <property type="entry name" value="RNaseH_sf"/>
</dbReference>
<organism evidence="2 3">
    <name type="scientific">Cannabis sativa</name>
    <name type="common">Hemp</name>
    <name type="synonym">Marijuana</name>
    <dbReference type="NCBI Taxonomy" id="3483"/>
    <lineage>
        <taxon>Eukaryota</taxon>
        <taxon>Viridiplantae</taxon>
        <taxon>Streptophyta</taxon>
        <taxon>Embryophyta</taxon>
        <taxon>Tracheophyta</taxon>
        <taxon>Spermatophyta</taxon>
        <taxon>Magnoliopsida</taxon>
        <taxon>eudicotyledons</taxon>
        <taxon>Gunneridae</taxon>
        <taxon>Pentapetalae</taxon>
        <taxon>rosids</taxon>
        <taxon>fabids</taxon>
        <taxon>Rosales</taxon>
        <taxon>Cannabaceae</taxon>
        <taxon>Cannabis</taxon>
    </lineage>
</organism>
<proteinExistence type="predicted"/>
<sequence length="179" mass="20209">MLTFVENLIKGLSGTEIGRKEILTYLGCIVDQVWMSRNQSCREGVSCHIDEVQSRVKNVYGKYSNFSNGNTDAEVGPSQAVPTERKGNWRTIQEVEWILCTDASWYKGEVELATVLINKNTDYWTKKTEYNKAISALDAELTAISMALSWALEEGRYEIHILSDCQIAVQALDKFLTSL</sequence>
<dbReference type="EMBL" id="UZAU01000313">
    <property type="status" value="NOT_ANNOTATED_CDS"/>
    <property type="molecule type" value="Genomic_DNA"/>
</dbReference>
<dbReference type="Proteomes" id="UP000596661">
    <property type="component" value="Chromosome 3"/>
</dbReference>
<dbReference type="InterPro" id="IPR012337">
    <property type="entry name" value="RNaseH-like_sf"/>
</dbReference>
<accession>A0A803P5H0</accession>
<dbReference type="EnsemblPlants" id="evm.model.03.1490">
    <property type="protein sequence ID" value="cds.evm.model.03.1490"/>
    <property type="gene ID" value="evm.TU.03.1490"/>
</dbReference>
<dbReference type="Pfam" id="PF13456">
    <property type="entry name" value="RVT_3"/>
    <property type="match status" value="1"/>
</dbReference>
<reference evidence="2" key="1">
    <citation type="submission" date="2018-11" db="EMBL/GenBank/DDBJ databases">
        <authorList>
            <person name="Grassa J C."/>
        </authorList>
    </citation>
    <scope>NUCLEOTIDE SEQUENCE [LARGE SCALE GENOMIC DNA]</scope>
</reference>
<feature type="domain" description="RNase H type-1" evidence="1">
    <location>
        <begin position="111"/>
        <end position="172"/>
    </location>
</feature>
<evidence type="ECO:0000313" key="2">
    <source>
        <dbReference type="EnsemblPlants" id="cds.evm.model.03.1490"/>
    </source>
</evidence>